<keyword evidence="3" id="KW-0067">ATP-binding</keyword>
<keyword evidence="6" id="KW-1185">Reference proteome</keyword>
<dbReference type="EC" id="3.5.2.9" evidence="5"/>
<dbReference type="PANTHER" id="PTHR34698">
    <property type="entry name" value="5-OXOPROLINASE SUBUNIT B"/>
    <property type="match status" value="1"/>
</dbReference>
<dbReference type="SUPFAM" id="SSF50891">
    <property type="entry name" value="Cyclophilin-like"/>
    <property type="match status" value="1"/>
</dbReference>
<dbReference type="Proteomes" id="UP001057753">
    <property type="component" value="Unassembled WGS sequence"/>
</dbReference>
<dbReference type="Gene3D" id="2.40.100.10">
    <property type="entry name" value="Cyclophilin-like"/>
    <property type="match status" value="1"/>
</dbReference>
<evidence type="ECO:0000313" key="6">
    <source>
        <dbReference type="Proteomes" id="UP001057753"/>
    </source>
</evidence>
<evidence type="ECO:0000259" key="4">
    <source>
        <dbReference type="SMART" id="SM00796"/>
    </source>
</evidence>
<protein>
    <submittedName>
        <fullName evidence="5">5-oxoprolinase subunit PxpB</fullName>
        <ecNumber evidence="5">3.5.2.9</ecNumber>
    </submittedName>
</protein>
<dbReference type="PANTHER" id="PTHR34698:SF2">
    <property type="entry name" value="5-OXOPROLINASE SUBUNIT B"/>
    <property type="match status" value="1"/>
</dbReference>
<organism evidence="5 6">
    <name type="scientific">Salipaludibacillus agaradhaerens</name>
    <name type="common">Bacillus agaradhaerens</name>
    <dbReference type="NCBI Taxonomy" id="76935"/>
    <lineage>
        <taxon>Bacteria</taxon>
        <taxon>Bacillati</taxon>
        <taxon>Bacillota</taxon>
        <taxon>Bacilli</taxon>
        <taxon>Bacillales</taxon>
        <taxon>Bacillaceae</taxon>
    </lineage>
</organism>
<keyword evidence="2 5" id="KW-0378">Hydrolase</keyword>
<dbReference type="SUPFAM" id="SSF160467">
    <property type="entry name" value="PH0987 N-terminal domain-like"/>
    <property type="match status" value="1"/>
</dbReference>
<dbReference type="AlphaFoldDB" id="A0A9Q4G178"/>
<dbReference type="InterPro" id="IPR003833">
    <property type="entry name" value="CT_C_D"/>
</dbReference>
<dbReference type="InterPro" id="IPR010016">
    <property type="entry name" value="PxpB"/>
</dbReference>
<dbReference type="Gene3D" id="3.30.1360.40">
    <property type="match status" value="1"/>
</dbReference>
<evidence type="ECO:0000256" key="2">
    <source>
        <dbReference type="ARBA" id="ARBA00022801"/>
    </source>
</evidence>
<feature type="domain" description="Carboxyltransferase" evidence="4">
    <location>
        <begin position="2"/>
        <end position="204"/>
    </location>
</feature>
<accession>A0A9Q4G178</accession>
<evidence type="ECO:0000256" key="1">
    <source>
        <dbReference type="ARBA" id="ARBA00022741"/>
    </source>
</evidence>
<dbReference type="InterPro" id="IPR029000">
    <property type="entry name" value="Cyclophilin-like_dom_sf"/>
</dbReference>
<dbReference type="Pfam" id="PF02682">
    <property type="entry name" value="CT_C_D"/>
    <property type="match status" value="1"/>
</dbReference>
<gene>
    <name evidence="5" type="primary">pxpB</name>
    <name evidence="5" type="ORF">HXA33_19220</name>
</gene>
<sequence length="239" mass="26811">MFSPLGDRAIRITFSDRLSEEANAVVGRMYNQIKQATLSYMTEMVPGYVTLTMYYAPEKAPAYKTLIHELRRIVDMTSSEIKQDRKARHITLPILYGGEKGVDLEEVAQYNQLTPEEVIKRHSTTIYHVYMMGFAPGFPYLGGMDETIATPRRQTPRGHVKAGSVGIAGAQTGVYSIDSPGGWQIIGHTPVKLFDKESSQPILLQAGDRLSFKPVTVTEYDDIFEASEKGIYQPEIELR</sequence>
<dbReference type="SMART" id="SM00796">
    <property type="entry name" value="AHS1"/>
    <property type="match status" value="1"/>
</dbReference>
<comment type="caution">
    <text evidence="5">The sequence shown here is derived from an EMBL/GenBank/DDBJ whole genome shotgun (WGS) entry which is preliminary data.</text>
</comment>
<keyword evidence="1" id="KW-0547">Nucleotide-binding</keyword>
<evidence type="ECO:0000313" key="5">
    <source>
        <dbReference type="EMBL" id="MCR6098643.1"/>
    </source>
</evidence>
<dbReference type="GO" id="GO:0017168">
    <property type="term" value="F:5-oxoprolinase (ATP-hydrolyzing) activity"/>
    <property type="evidence" value="ECO:0007669"/>
    <property type="project" value="UniProtKB-EC"/>
</dbReference>
<evidence type="ECO:0000256" key="3">
    <source>
        <dbReference type="ARBA" id="ARBA00022840"/>
    </source>
</evidence>
<dbReference type="NCBIfam" id="TIGR00370">
    <property type="entry name" value="5-oxoprolinase subunit PxpB"/>
    <property type="match status" value="1"/>
</dbReference>
<dbReference type="GO" id="GO:0005524">
    <property type="term" value="F:ATP binding"/>
    <property type="evidence" value="ECO:0007669"/>
    <property type="project" value="UniProtKB-KW"/>
</dbReference>
<dbReference type="EMBL" id="JABXYM010000002">
    <property type="protein sequence ID" value="MCR6098643.1"/>
    <property type="molecule type" value="Genomic_DNA"/>
</dbReference>
<reference evidence="5" key="1">
    <citation type="submission" date="2020-06" db="EMBL/GenBank/DDBJ databases">
        <title>Insight into the genomes of haloalkaliphilic bacilli from Kenyan soda lakes.</title>
        <authorList>
            <person name="Mwirichia R."/>
            <person name="Villamizar G.C."/>
            <person name="Poehlein A."/>
            <person name="Mugweru J."/>
            <person name="Kipnyargis A."/>
            <person name="Kiplimo D."/>
            <person name="Orwa P."/>
            <person name="Daniel R."/>
        </authorList>
    </citation>
    <scope>NUCLEOTIDE SEQUENCE</scope>
    <source>
        <strain evidence="5">B1096_S55</strain>
    </source>
</reference>
<proteinExistence type="predicted"/>
<name>A0A9Q4G178_SALAG</name>